<dbReference type="Pfam" id="PF02254">
    <property type="entry name" value="TrkA_N"/>
    <property type="match status" value="1"/>
</dbReference>
<dbReference type="InterPro" id="IPR006153">
    <property type="entry name" value="Cation/H_exchanger_TM"/>
</dbReference>
<feature type="transmembrane region" description="Helical" evidence="7">
    <location>
        <begin position="86"/>
        <end position="106"/>
    </location>
</feature>
<dbReference type="SUPFAM" id="SSF51735">
    <property type="entry name" value="NAD(P)-binding Rossmann-fold domains"/>
    <property type="match status" value="1"/>
</dbReference>
<evidence type="ECO:0000256" key="2">
    <source>
        <dbReference type="ARBA" id="ARBA00005551"/>
    </source>
</evidence>
<reference evidence="9 10" key="1">
    <citation type="journal article" date="2016" name="Nat. Commun.">
        <title>Thousands of microbial genomes shed light on interconnected biogeochemical processes in an aquifer system.</title>
        <authorList>
            <person name="Anantharaman K."/>
            <person name="Brown C.T."/>
            <person name="Hug L.A."/>
            <person name="Sharon I."/>
            <person name="Castelle C.J."/>
            <person name="Probst A.J."/>
            <person name="Thomas B.C."/>
            <person name="Singh A."/>
            <person name="Wilkins M.J."/>
            <person name="Karaoz U."/>
            <person name="Brodie E.L."/>
            <person name="Williams K.H."/>
            <person name="Hubbard S.S."/>
            <person name="Banfield J.F."/>
        </authorList>
    </citation>
    <scope>NUCLEOTIDE SEQUENCE [LARGE SCALE GENOMIC DNA]</scope>
</reference>
<feature type="transmembrane region" description="Helical" evidence="7">
    <location>
        <begin position="51"/>
        <end position="74"/>
    </location>
</feature>
<dbReference type="Proteomes" id="UP000176269">
    <property type="component" value="Unassembled WGS sequence"/>
</dbReference>
<feature type="non-terminal residue" evidence="9">
    <location>
        <position position="1"/>
    </location>
</feature>
<evidence type="ECO:0000256" key="5">
    <source>
        <dbReference type="ARBA" id="ARBA00022989"/>
    </source>
</evidence>
<evidence type="ECO:0000256" key="7">
    <source>
        <dbReference type="SAM" id="Phobius"/>
    </source>
</evidence>
<keyword evidence="6 7" id="KW-0472">Membrane</keyword>
<dbReference type="GO" id="GO:1902600">
    <property type="term" value="P:proton transmembrane transport"/>
    <property type="evidence" value="ECO:0007669"/>
    <property type="project" value="InterPro"/>
</dbReference>
<dbReference type="GO" id="GO:0015297">
    <property type="term" value="F:antiporter activity"/>
    <property type="evidence" value="ECO:0007669"/>
    <property type="project" value="InterPro"/>
</dbReference>
<feature type="transmembrane region" description="Helical" evidence="7">
    <location>
        <begin position="150"/>
        <end position="167"/>
    </location>
</feature>
<feature type="transmembrane region" description="Helical" evidence="7">
    <location>
        <begin position="204"/>
        <end position="226"/>
    </location>
</feature>
<keyword evidence="5 7" id="KW-1133">Transmembrane helix</keyword>
<comment type="similarity">
    <text evidence="2">Belongs to the monovalent cation:proton antiporter 2 (CPA2) transporter (TC 2.A.37) family.</text>
</comment>
<dbReference type="PANTHER" id="PTHR42751:SF3">
    <property type="entry name" value="SODIUM_GLUTAMATE SYMPORTER"/>
    <property type="match status" value="1"/>
</dbReference>
<dbReference type="Pfam" id="PF00999">
    <property type="entry name" value="Na_H_Exchanger"/>
    <property type="match status" value="1"/>
</dbReference>
<dbReference type="GO" id="GO:0016020">
    <property type="term" value="C:membrane"/>
    <property type="evidence" value="ECO:0007669"/>
    <property type="project" value="UniProtKB-SubCell"/>
</dbReference>
<evidence type="ECO:0000256" key="3">
    <source>
        <dbReference type="ARBA" id="ARBA00022448"/>
    </source>
</evidence>
<organism evidence="9 10">
    <name type="scientific">Candidatus Roizmanbacteria bacterium RIFCSPLOWO2_02_FULL_43_10</name>
    <dbReference type="NCBI Taxonomy" id="1802078"/>
    <lineage>
        <taxon>Bacteria</taxon>
        <taxon>Candidatus Roizmaniibacteriota</taxon>
    </lineage>
</organism>
<name>A0A1F7JT80_9BACT</name>
<protein>
    <recommendedName>
        <fullName evidence="8">RCK N-terminal domain-containing protein</fullName>
    </recommendedName>
</protein>
<dbReference type="InterPro" id="IPR038770">
    <property type="entry name" value="Na+/solute_symporter_sf"/>
</dbReference>
<comment type="subcellular location">
    <subcellularLocation>
        <location evidence="1">Membrane</location>
        <topology evidence="1">Multi-pass membrane protein</topology>
    </subcellularLocation>
</comment>
<comment type="caution">
    <text evidence="9">The sequence shown here is derived from an EMBL/GenBank/DDBJ whole genome shotgun (WGS) entry which is preliminary data.</text>
</comment>
<dbReference type="Gene3D" id="1.20.1530.20">
    <property type="match status" value="1"/>
</dbReference>
<feature type="transmembrane region" description="Helical" evidence="7">
    <location>
        <begin position="126"/>
        <end position="144"/>
    </location>
</feature>
<evidence type="ECO:0000313" key="9">
    <source>
        <dbReference type="EMBL" id="OGK58809.1"/>
    </source>
</evidence>
<feature type="transmembrane region" description="Helical" evidence="7">
    <location>
        <begin position="20"/>
        <end position="39"/>
    </location>
</feature>
<feature type="transmembrane region" description="Helical" evidence="7">
    <location>
        <begin position="179"/>
        <end position="198"/>
    </location>
</feature>
<dbReference type="Gene3D" id="3.40.50.720">
    <property type="entry name" value="NAD(P)-binding Rossmann-like Domain"/>
    <property type="match status" value="1"/>
</dbReference>
<gene>
    <name evidence="9" type="ORF">A3I56_03550</name>
</gene>
<dbReference type="EMBL" id="MGBC01000057">
    <property type="protein sequence ID" value="OGK58809.1"/>
    <property type="molecule type" value="Genomic_DNA"/>
</dbReference>
<keyword evidence="3" id="KW-0813">Transport</keyword>
<dbReference type="GO" id="GO:0006813">
    <property type="term" value="P:potassium ion transport"/>
    <property type="evidence" value="ECO:0007669"/>
    <property type="project" value="InterPro"/>
</dbReference>
<dbReference type="InterPro" id="IPR036291">
    <property type="entry name" value="NAD(P)-bd_dom_sf"/>
</dbReference>
<accession>A0A1F7JT80</accession>
<dbReference type="InterPro" id="IPR003148">
    <property type="entry name" value="RCK_N"/>
</dbReference>
<proteinExistence type="inferred from homology"/>
<feature type="transmembrane region" description="Helical" evidence="7">
    <location>
        <begin position="264"/>
        <end position="283"/>
    </location>
</feature>
<evidence type="ECO:0000313" key="10">
    <source>
        <dbReference type="Proteomes" id="UP000176269"/>
    </source>
</evidence>
<dbReference type="PROSITE" id="PS51201">
    <property type="entry name" value="RCK_N"/>
    <property type="match status" value="1"/>
</dbReference>
<evidence type="ECO:0000259" key="8">
    <source>
        <dbReference type="PROSITE" id="PS51201"/>
    </source>
</evidence>
<evidence type="ECO:0000256" key="1">
    <source>
        <dbReference type="ARBA" id="ARBA00004141"/>
    </source>
</evidence>
<evidence type="ECO:0000256" key="6">
    <source>
        <dbReference type="ARBA" id="ARBA00023136"/>
    </source>
</evidence>
<keyword evidence="4 7" id="KW-0812">Transmembrane</keyword>
<dbReference type="PANTHER" id="PTHR42751">
    <property type="entry name" value="SODIUM/HYDROGEN EXCHANGER FAMILY/TRKA DOMAIN PROTEIN"/>
    <property type="match status" value="1"/>
</dbReference>
<sequence length="480" mass="53093">QVGISWVLLVGLLKMFGFDFAEAAIMGFAFSLSSTALVSKFIQERGEESSLIGGMTMGILILQDIVVIPFMILLESAGSSLSVVEILMDISFSFARAGGILVMIYILAQRVIPVLLGKVAVISRELLNLFTILVIFACIALFSYLGLSPAIAAFVSGILIGGTLEHYQIFSQMRPLRDIFTILFFVFLGATIDIAHILPLIPKTLIFVLAVMGIKFFVVALLFIYFRFHSKTAFSTGVLLSQVGEFAFIVMHQSRETGFISQETYVFAIASTLLTIVLSPILMDHKDMLYVKIRKFVSKKIPVLDTYLSYRVDREPAHIDALSIKDHVIICGYGRVGSYIGRALTLAKIPFIAIDYSYQTVDAERKKGTNVIYGDPTDVDILDFAQVEYATALISAVPDAFSQEMIILNGKILNPAITILTRVGVEQDQRRMKDLGAEIVIQPEFEAALSIIRKILTGYNVSKEDIVGKIKRLKLEHGMV</sequence>
<feature type="domain" description="RCK N-terminal" evidence="8">
    <location>
        <begin position="325"/>
        <end position="441"/>
    </location>
</feature>
<evidence type="ECO:0000256" key="4">
    <source>
        <dbReference type="ARBA" id="ARBA00022692"/>
    </source>
</evidence>
<dbReference type="AlphaFoldDB" id="A0A1F7JT80"/>